<dbReference type="AlphaFoldDB" id="A0A2U2RNS8"/>
<gene>
    <name evidence="1" type="ORF">DEO23_01825</name>
</gene>
<keyword evidence="2" id="KW-1185">Reference proteome</keyword>
<evidence type="ECO:0000313" key="2">
    <source>
        <dbReference type="Proteomes" id="UP000245590"/>
    </source>
</evidence>
<evidence type="ECO:0000313" key="1">
    <source>
        <dbReference type="EMBL" id="PWH07404.1"/>
    </source>
</evidence>
<organism evidence="1 2">
    <name type="scientific">Brachybacterium endophyticum</name>
    <dbReference type="NCBI Taxonomy" id="2182385"/>
    <lineage>
        <taxon>Bacteria</taxon>
        <taxon>Bacillati</taxon>
        <taxon>Actinomycetota</taxon>
        <taxon>Actinomycetes</taxon>
        <taxon>Micrococcales</taxon>
        <taxon>Dermabacteraceae</taxon>
        <taxon>Brachybacterium</taxon>
    </lineage>
</organism>
<dbReference type="EMBL" id="QFKX01000001">
    <property type="protein sequence ID" value="PWH07404.1"/>
    <property type="molecule type" value="Genomic_DNA"/>
</dbReference>
<name>A0A2U2RNS8_9MICO</name>
<comment type="caution">
    <text evidence="1">The sequence shown here is derived from an EMBL/GenBank/DDBJ whole genome shotgun (WGS) entry which is preliminary data.</text>
</comment>
<protein>
    <submittedName>
        <fullName evidence="1">Uncharacterized protein</fullName>
    </submittedName>
</protein>
<sequence>MEHVDVAGHSEPISMSGAAARMLRDRLGEAREKRGAEAAETLEGLVGRRLGTLLESGMPSIDVATMRSVVDHVEIPAEDDDEATGIGRALQGIKDRLAQRGGPAR</sequence>
<proteinExistence type="predicted"/>
<accession>A0A2U2RNS8</accession>
<dbReference type="RefSeq" id="WP_109274289.1">
    <property type="nucleotide sequence ID" value="NZ_QFKX01000001.1"/>
</dbReference>
<dbReference type="OrthoDB" id="4794003at2"/>
<dbReference type="Proteomes" id="UP000245590">
    <property type="component" value="Unassembled WGS sequence"/>
</dbReference>
<reference evidence="1 2" key="1">
    <citation type="submission" date="2018-05" db="EMBL/GenBank/DDBJ databases">
        <title>Brachybacterium sp. M1HQ-2T, whole genome shotgun sequence.</title>
        <authorList>
            <person name="Tuo L."/>
        </authorList>
    </citation>
    <scope>NUCLEOTIDE SEQUENCE [LARGE SCALE GENOMIC DNA]</scope>
    <source>
        <strain evidence="1 2">M1HQ-2</strain>
    </source>
</reference>